<dbReference type="Proteomes" id="UP001434419">
    <property type="component" value="Unassembled WGS sequence"/>
</dbReference>
<dbReference type="Proteomes" id="UP000198437">
    <property type="component" value="Unassembled WGS sequence"/>
</dbReference>
<evidence type="ECO:0000313" key="2">
    <source>
        <dbReference type="EMBL" id="MES5150517.1"/>
    </source>
</evidence>
<evidence type="ECO:0000313" key="1">
    <source>
        <dbReference type="EMBL" id="MDK6502573.1"/>
    </source>
</evidence>
<dbReference type="Proteomes" id="UP000295195">
    <property type="component" value="Unassembled WGS sequence"/>
</dbReference>
<dbReference type="STRING" id="47770.GCA_001567095_00092"/>
<organism evidence="1 7">
    <name type="scientific">Lactobacillus crispatus</name>
    <dbReference type="NCBI Taxonomy" id="47770"/>
    <lineage>
        <taxon>Bacteria</taxon>
        <taxon>Bacillati</taxon>
        <taxon>Bacillota</taxon>
        <taxon>Bacilli</taxon>
        <taxon>Lactobacillales</taxon>
        <taxon>Lactobacillaceae</taxon>
        <taxon>Lactobacillus</taxon>
    </lineage>
</organism>
<evidence type="ECO:0000313" key="6">
    <source>
        <dbReference type="Proteomes" id="UP000295195"/>
    </source>
</evidence>
<evidence type="ECO:0000313" key="7">
    <source>
        <dbReference type="Proteomes" id="UP001230300"/>
    </source>
</evidence>
<dbReference type="GeneID" id="69822566"/>
<name>A0A135YMG0_9LACO</name>
<comment type="caution">
    <text evidence="1">The sequence shown here is derived from an EMBL/GenBank/DDBJ whole genome shotgun (WGS) entry which is preliminary data.</text>
</comment>
<gene>
    <name evidence="2" type="ORF">ABVC42_11555</name>
    <name evidence="3" type="ORF">AYP82_00390</name>
    <name evidence="4" type="ORF">CEE75_01030</name>
    <name evidence="1" type="ORF">QP235_05080</name>
</gene>
<keyword evidence="8" id="KW-1185">Reference proteome</keyword>
<reference evidence="2" key="4">
    <citation type="submission" date="2024-06" db="EMBL/GenBank/DDBJ databases">
        <title>Vaginal Lactobacillus fatty acid response mechanisms reveal a metabolite-targeted strategy for bacterial vaginosis treatment.</title>
        <authorList>
            <person name="Zhu M."/>
            <person name="Blainey P.C."/>
            <person name="Bloom S.M."/>
            <person name="Kwon D.S."/>
        </authorList>
    </citation>
    <scope>NUCLEOTIDE SEQUENCE</scope>
    <source>
        <strain evidence="2">194_F1_1</strain>
    </source>
</reference>
<dbReference type="EMBL" id="NKLP01000018">
    <property type="protein sequence ID" value="TDN34196.1"/>
    <property type="molecule type" value="Genomic_DNA"/>
</dbReference>
<evidence type="ECO:0000313" key="5">
    <source>
        <dbReference type="Proteomes" id="UP000198437"/>
    </source>
</evidence>
<sequence>MVVKARKQGNSIVLTIPSTIKVPLNTEFSVDVNKNGDIVYKRIAKNNYDLWSDPAYDDYDYDTEIKREYQELGYNPREVKPVGKELANEKD</sequence>
<proteinExistence type="predicted"/>
<evidence type="ECO:0000313" key="8">
    <source>
        <dbReference type="Proteomes" id="UP001434419"/>
    </source>
</evidence>
<dbReference type="RefSeq" id="WP_005721688.1">
    <property type="nucleotide sequence ID" value="NZ_CAZZQD010000001.1"/>
</dbReference>
<dbReference type="EMBL" id="JASOGN010000015">
    <property type="protein sequence ID" value="MDK6502573.1"/>
    <property type="molecule type" value="Genomic_DNA"/>
</dbReference>
<reference evidence="4 6" key="2">
    <citation type="submission" date="2017-06" db="EMBL/GenBank/DDBJ databases">
        <authorList>
            <person name="Swanenburg J."/>
            <person name="Kort R."/>
        </authorList>
    </citation>
    <scope>NUCLEOTIDE SEQUENCE [LARGE SCALE GENOMIC DNA]</scope>
    <source>
        <strain evidence="4 6">RL05</strain>
    </source>
</reference>
<dbReference type="EMBL" id="JBETVU010000012">
    <property type="protein sequence ID" value="MES5150517.1"/>
    <property type="molecule type" value="Genomic_DNA"/>
</dbReference>
<reference evidence="1" key="3">
    <citation type="submission" date="2023-05" db="EMBL/GenBank/DDBJ databases">
        <title>Cataloging the Phylogenetic Diversity of Human Bladder Bacteria.</title>
        <authorList>
            <person name="Du J."/>
        </authorList>
    </citation>
    <scope>NUCLEOTIDE SEQUENCE</scope>
    <source>
        <strain evidence="1">UMB9226</strain>
    </source>
</reference>
<evidence type="ECO:0000313" key="3">
    <source>
        <dbReference type="EMBL" id="OXC24525.1"/>
    </source>
</evidence>
<dbReference type="AlphaFoldDB" id="A0A135YMG0"/>
<reference evidence="3 5" key="1">
    <citation type="submission" date="2016-05" db="EMBL/GenBank/DDBJ databases">
        <authorList>
            <person name="Johnson T.J."/>
            <person name="Youmans B.P."/>
            <person name="Case K.A."/>
        </authorList>
    </citation>
    <scope>NUCLEOTIDE SEQUENCE [LARGE SCALE GENOMIC DNA]</scope>
    <source>
        <strain evidence="3 5">UMNLC6</strain>
    </source>
</reference>
<accession>A0A135YMG0</accession>
<protein>
    <submittedName>
        <fullName evidence="1">AbrB family toxin-antitoxin system antitoxin</fullName>
    </submittedName>
</protein>
<dbReference type="EMBL" id="LYQW01000001">
    <property type="protein sequence ID" value="OXC24525.1"/>
    <property type="molecule type" value="Genomic_DNA"/>
</dbReference>
<dbReference type="Proteomes" id="UP001230300">
    <property type="component" value="Unassembled WGS sequence"/>
</dbReference>
<evidence type="ECO:0000313" key="4">
    <source>
        <dbReference type="EMBL" id="TDN34196.1"/>
    </source>
</evidence>